<protein>
    <recommendedName>
        <fullName evidence="4">Secreted protein</fullName>
    </recommendedName>
</protein>
<keyword evidence="1" id="KW-0732">Signal</keyword>
<reference evidence="2 3" key="1">
    <citation type="submission" date="2021-06" db="EMBL/GenBank/DDBJ databases">
        <title>Caerostris darwini draft genome.</title>
        <authorList>
            <person name="Kono N."/>
            <person name="Arakawa K."/>
        </authorList>
    </citation>
    <scope>NUCLEOTIDE SEQUENCE [LARGE SCALE GENOMIC DNA]</scope>
</reference>
<evidence type="ECO:0000313" key="3">
    <source>
        <dbReference type="Proteomes" id="UP001054837"/>
    </source>
</evidence>
<evidence type="ECO:0008006" key="4">
    <source>
        <dbReference type="Google" id="ProtNLM"/>
    </source>
</evidence>
<evidence type="ECO:0000256" key="1">
    <source>
        <dbReference type="SAM" id="SignalP"/>
    </source>
</evidence>
<dbReference type="EMBL" id="BPLQ01003027">
    <property type="protein sequence ID" value="GIX97308.1"/>
    <property type="molecule type" value="Genomic_DNA"/>
</dbReference>
<sequence length="230" mass="26445">MWYFVLIVVGFWNGAFSADQSCIEGLRWACDNYNLLPERIPGTENELKKACSEMEKVKKCLLERLNECGSNNYDDLEIARSDLPGLIATLTEICQEDTESHASYVQHMSCIKETYFTNGEKCHKYMNRAFDYLRGPIQRKRLQDDREYRSQFSQCLVPLMLINCFISQFSANCETGAAEMTIELIQKSESIGEQCPASIRIDVIDLLNAFESATEEEIYVKSWITSLDFN</sequence>
<dbReference type="Proteomes" id="UP001054837">
    <property type="component" value="Unassembled WGS sequence"/>
</dbReference>
<evidence type="ECO:0000313" key="2">
    <source>
        <dbReference type="EMBL" id="GIX97308.1"/>
    </source>
</evidence>
<organism evidence="2 3">
    <name type="scientific">Caerostris darwini</name>
    <dbReference type="NCBI Taxonomy" id="1538125"/>
    <lineage>
        <taxon>Eukaryota</taxon>
        <taxon>Metazoa</taxon>
        <taxon>Ecdysozoa</taxon>
        <taxon>Arthropoda</taxon>
        <taxon>Chelicerata</taxon>
        <taxon>Arachnida</taxon>
        <taxon>Araneae</taxon>
        <taxon>Araneomorphae</taxon>
        <taxon>Entelegynae</taxon>
        <taxon>Araneoidea</taxon>
        <taxon>Araneidae</taxon>
        <taxon>Caerostris</taxon>
    </lineage>
</organism>
<proteinExistence type="predicted"/>
<gene>
    <name evidence="2" type="primary">AVEN_111539_1</name>
    <name evidence="2" type="ORF">CDAR_427231</name>
</gene>
<name>A0AAV4PMC5_9ARAC</name>
<comment type="caution">
    <text evidence="2">The sequence shown here is derived from an EMBL/GenBank/DDBJ whole genome shotgun (WGS) entry which is preliminary data.</text>
</comment>
<dbReference type="AlphaFoldDB" id="A0AAV4PMC5"/>
<keyword evidence="3" id="KW-1185">Reference proteome</keyword>
<feature type="signal peptide" evidence="1">
    <location>
        <begin position="1"/>
        <end position="17"/>
    </location>
</feature>
<feature type="chain" id="PRO_5043461577" description="Secreted protein" evidence="1">
    <location>
        <begin position="18"/>
        <end position="230"/>
    </location>
</feature>
<accession>A0AAV4PMC5</accession>